<comment type="caution">
    <text evidence="3">The sequence shown here is derived from an EMBL/GenBank/DDBJ whole genome shotgun (WGS) entry which is preliminary data.</text>
</comment>
<feature type="region of interest" description="Disordered" evidence="1">
    <location>
        <begin position="54"/>
        <end position="79"/>
    </location>
</feature>
<dbReference type="InterPro" id="IPR005162">
    <property type="entry name" value="Retrotrans_gag_dom"/>
</dbReference>
<evidence type="ECO:0000259" key="2">
    <source>
        <dbReference type="Pfam" id="PF03732"/>
    </source>
</evidence>
<sequence length="267" mass="30789">MKSNAYYIPCDFEENGTQENNHDGNTATTTTPTTTITNAQLQANIDRGVAAVFTERDADRSRDGDNSHGSGTGERRQVPTQRECTYTDFLKCQPMNFKGTEGFVGLTQWVEKMESVFLISNCTIASQDVAYAVPWMALKRMIINKYCLRDEIKKLESEYWNLRVRGTDLLTYNQRFQELALLCDRMFPKESAKVERYVGGLPDMIHGNVKASKPQSMQEAIQFATEMMDKKMLTVAKRQTEKKRRFKDTPRNNQNQQLPFKWNNVEY</sequence>
<name>A0A6L2LD18_TANCI</name>
<evidence type="ECO:0000256" key="1">
    <source>
        <dbReference type="SAM" id="MobiDB-lite"/>
    </source>
</evidence>
<protein>
    <recommendedName>
        <fullName evidence="2">Retrotransposon gag domain-containing protein</fullName>
    </recommendedName>
</protein>
<feature type="region of interest" description="Disordered" evidence="1">
    <location>
        <begin position="239"/>
        <end position="258"/>
    </location>
</feature>
<reference evidence="3" key="1">
    <citation type="journal article" date="2019" name="Sci. Rep.">
        <title>Draft genome of Tanacetum cinerariifolium, the natural source of mosquito coil.</title>
        <authorList>
            <person name="Yamashiro T."/>
            <person name="Shiraishi A."/>
            <person name="Satake H."/>
            <person name="Nakayama K."/>
        </authorList>
    </citation>
    <scope>NUCLEOTIDE SEQUENCE</scope>
</reference>
<dbReference type="EMBL" id="BKCJ010004209">
    <property type="protein sequence ID" value="GEU59661.1"/>
    <property type="molecule type" value="Genomic_DNA"/>
</dbReference>
<dbReference type="Pfam" id="PF03732">
    <property type="entry name" value="Retrotrans_gag"/>
    <property type="match status" value="1"/>
</dbReference>
<gene>
    <name evidence="3" type="ORF">Tci_031639</name>
</gene>
<feature type="compositionally biased region" description="Basic and acidic residues" evidence="1">
    <location>
        <begin position="54"/>
        <end position="66"/>
    </location>
</feature>
<evidence type="ECO:0000313" key="3">
    <source>
        <dbReference type="EMBL" id="GEU59661.1"/>
    </source>
</evidence>
<accession>A0A6L2LD18</accession>
<proteinExistence type="predicted"/>
<feature type="domain" description="Retrotransposon gag" evidence="2">
    <location>
        <begin position="133"/>
        <end position="202"/>
    </location>
</feature>
<dbReference type="AlphaFoldDB" id="A0A6L2LD18"/>
<organism evidence="3">
    <name type="scientific">Tanacetum cinerariifolium</name>
    <name type="common">Dalmatian daisy</name>
    <name type="synonym">Chrysanthemum cinerariifolium</name>
    <dbReference type="NCBI Taxonomy" id="118510"/>
    <lineage>
        <taxon>Eukaryota</taxon>
        <taxon>Viridiplantae</taxon>
        <taxon>Streptophyta</taxon>
        <taxon>Embryophyta</taxon>
        <taxon>Tracheophyta</taxon>
        <taxon>Spermatophyta</taxon>
        <taxon>Magnoliopsida</taxon>
        <taxon>eudicotyledons</taxon>
        <taxon>Gunneridae</taxon>
        <taxon>Pentapetalae</taxon>
        <taxon>asterids</taxon>
        <taxon>campanulids</taxon>
        <taxon>Asterales</taxon>
        <taxon>Asteraceae</taxon>
        <taxon>Asteroideae</taxon>
        <taxon>Anthemideae</taxon>
        <taxon>Anthemidinae</taxon>
        <taxon>Tanacetum</taxon>
    </lineage>
</organism>